<protein>
    <submittedName>
        <fullName evidence="2">SGNH/GDSL hydrolase family protein</fullName>
    </submittedName>
</protein>
<dbReference type="GO" id="GO:0016298">
    <property type="term" value="F:lipase activity"/>
    <property type="evidence" value="ECO:0007669"/>
    <property type="project" value="InterPro"/>
</dbReference>
<evidence type="ECO:0000256" key="1">
    <source>
        <dbReference type="SAM" id="SignalP"/>
    </source>
</evidence>
<dbReference type="EMBL" id="JACKVK010000008">
    <property type="protein sequence ID" value="MCV7421710.1"/>
    <property type="molecule type" value="Genomic_DNA"/>
</dbReference>
<proteinExistence type="predicted"/>
<evidence type="ECO:0000313" key="2">
    <source>
        <dbReference type="EMBL" id="MCV7421710.1"/>
    </source>
</evidence>
<sequence>MVSSIIRRTLASGASAVLLAAGAVPSEAHADTADGPAITQAVFFGDSLTDAGTYGFRFTTMPGRTWAQHVAERLGQSEEPNEHVTSYGDVYQGKPGLPGPGGLNYAEGGARANSAYSTVSDDPEGTPISTVVQVDRYMRQHGSFTPNQVVTLYVGTNDVAYDYDPTKNPELAQSLRDDVSAGEDVMVSARARVQTAAVDEAQTARTILDNGAHRLLVFKLFDTSLDPWFRTDAARRYVGELGAVYNQTLLASLPPDPRIQIVDTEAFVNDLLQNADRYGFTHGANEDACAKPDQDYCDASQMKSPDADRTYVFAAAEHMTTHANELLGEYVLRQIGLAE</sequence>
<reference evidence="2" key="1">
    <citation type="submission" date="2020-07" db="EMBL/GenBank/DDBJ databases">
        <authorList>
            <person name="Pettersson B.M.F."/>
            <person name="Behra P.R.K."/>
            <person name="Ramesh M."/>
            <person name="Das S."/>
            <person name="Dasgupta S."/>
            <person name="Kirsebom L.A."/>
        </authorList>
    </citation>
    <scope>NUCLEOTIDE SEQUENCE</scope>
    <source>
        <strain evidence="2">DSM 44838</strain>
    </source>
</reference>
<feature type="chain" id="PRO_5040829745" evidence="1">
    <location>
        <begin position="31"/>
        <end position="339"/>
    </location>
</feature>
<reference evidence="2" key="2">
    <citation type="journal article" date="2022" name="BMC Genomics">
        <title>Comparative genome analysis of mycobacteria focusing on tRNA and non-coding RNA.</title>
        <authorList>
            <person name="Behra P.R.K."/>
            <person name="Pettersson B.M.F."/>
            <person name="Ramesh M."/>
            <person name="Das S."/>
            <person name="Dasgupta S."/>
            <person name="Kirsebom L.A."/>
        </authorList>
    </citation>
    <scope>NUCLEOTIDE SEQUENCE</scope>
    <source>
        <strain evidence="2">DSM 44838</strain>
    </source>
</reference>
<dbReference type="Proteomes" id="UP001141629">
    <property type="component" value="Unassembled WGS sequence"/>
</dbReference>
<organism evidence="2 3">
    <name type="scientific">Mycobacterium yunnanensis</name>
    <dbReference type="NCBI Taxonomy" id="368477"/>
    <lineage>
        <taxon>Bacteria</taxon>
        <taxon>Bacillati</taxon>
        <taxon>Actinomycetota</taxon>
        <taxon>Actinomycetes</taxon>
        <taxon>Mycobacteriales</taxon>
        <taxon>Mycobacteriaceae</taxon>
        <taxon>Mycobacterium</taxon>
    </lineage>
</organism>
<name>A0A9X2Z2J7_9MYCO</name>
<dbReference type="SUPFAM" id="SSF52266">
    <property type="entry name" value="SGNH hydrolase"/>
    <property type="match status" value="1"/>
</dbReference>
<comment type="caution">
    <text evidence="2">The sequence shown here is derived from an EMBL/GenBank/DDBJ whole genome shotgun (WGS) entry which is preliminary data.</text>
</comment>
<accession>A0A9X2Z2J7</accession>
<dbReference type="InterPro" id="IPR036514">
    <property type="entry name" value="SGNH_hydro_sf"/>
</dbReference>
<dbReference type="AlphaFoldDB" id="A0A9X2Z2J7"/>
<dbReference type="PROSITE" id="PS01098">
    <property type="entry name" value="LIPASE_GDSL_SER"/>
    <property type="match status" value="1"/>
</dbReference>
<dbReference type="Gene3D" id="3.40.50.1110">
    <property type="entry name" value="SGNH hydrolase"/>
    <property type="match status" value="1"/>
</dbReference>
<keyword evidence="1" id="KW-0732">Signal</keyword>
<gene>
    <name evidence="2" type="ORF">H7K45_14270</name>
</gene>
<keyword evidence="2" id="KW-0378">Hydrolase</keyword>
<dbReference type="RefSeq" id="WP_263996466.1">
    <property type="nucleotide sequence ID" value="NZ_JACKVK010000008.1"/>
</dbReference>
<dbReference type="Pfam" id="PF00657">
    <property type="entry name" value="Lipase_GDSL"/>
    <property type="match status" value="1"/>
</dbReference>
<keyword evidence="3" id="KW-1185">Reference proteome</keyword>
<dbReference type="InterPro" id="IPR001087">
    <property type="entry name" value="GDSL"/>
</dbReference>
<evidence type="ECO:0000313" key="3">
    <source>
        <dbReference type="Proteomes" id="UP001141629"/>
    </source>
</evidence>
<dbReference type="InterPro" id="IPR008265">
    <property type="entry name" value="Lipase_GDSL_AS"/>
</dbReference>
<dbReference type="GO" id="GO:0006629">
    <property type="term" value="P:lipid metabolic process"/>
    <property type="evidence" value="ECO:0007669"/>
    <property type="project" value="InterPro"/>
</dbReference>
<feature type="signal peptide" evidence="1">
    <location>
        <begin position="1"/>
        <end position="30"/>
    </location>
</feature>